<sequence length="149" mass="16548">FSPYGYDERQYCSPGFNLPVGLFQRSGFGTFPEYHTSADNMTLITPENLALSYQMISEVIDIIETNWTPVNLFPKGEPQLGRRGLYASLGGDKSAVQTSMAFLWVLNLADGNHSLLDMSLRSRLPYPDIFRAAQLLLEKGLLGGELPQA</sequence>
<name>X1LJZ4_9ZZZZ</name>
<evidence type="ECO:0000313" key="3">
    <source>
        <dbReference type="EMBL" id="GAI19692.1"/>
    </source>
</evidence>
<dbReference type="Gene3D" id="1.10.10.10">
    <property type="entry name" value="Winged helix-like DNA-binding domain superfamily/Winged helix DNA-binding domain"/>
    <property type="match status" value="1"/>
</dbReference>
<dbReference type="InterPro" id="IPR032622">
    <property type="entry name" value="UCP01524_HTH"/>
</dbReference>
<dbReference type="Pfam" id="PF16221">
    <property type="entry name" value="HTH_47"/>
    <property type="match status" value="1"/>
</dbReference>
<protein>
    <submittedName>
        <fullName evidence="3">Uncharacterized protein</fullName>
    </submittedName>
</protein>
<proteinExistence type="predicted"/>
<dbReference type="Gene3D" id="3.40.630.10">
    <property type="entry name" value="Zn peptidases"/>
    <property type="match status" value="1"/>
</dbReference>
<evidence type="ECO:0000259" key="2">
    <source>
        <dbReference type="Pfam" id="PF16254"/>
    </source>
</evidence>
<comment type="caution">
    <text evidence="3">The sequence shown here is derived from an EMBL/GenBank/DDBJ whole genome shotgun (WGS) entry which is preliminary data.</text>
</comment>
<dbReference type="InterPro" id="IPR032589">
    <property type="entry name" value="DUF4910"/>
</dbReference>
<dbReference type="InterPro" id="IPR036388">
    <property type="entry name" value="WH-like_DNA-bd_sf"/>
</dbReference>
<dbReference type="AlphaFoldDB" id="X1LJZ4"/>
<accession>X1LJZ4</accession>
<evidence type="ECO:0000259" key="1">
    <source>
        <dbReference type="Pfam" id="PF16221"/>
    </source>
</evidence>
<gene>
    <name evidence="3" type="ORF">S06H3_36912</name>
</gene>
<feature type="non-terminal residue" evidence="3">
    <location>
        <position position="1"/>
    </location>
</feature>
<feature type="domain" description="DUF4910" evidence="2">
    <location>
        <begin position="1"/>
        <end position="66"/>
    </location>
</feature>
<dbReference type="EMBL" id="BARV01022377">
    <property type="protein sequence ID" value="GAI19692.1"/>
    <property type="molecule type" value="Genomic_DNA"/>
</dbReference>
<reference evidence="3" key="1">
    <citation type="journal article" date="2014" name="Front. Microbiol.">
        <title>High frequency of phylogenetically diverse reductive dehalogenase-homologous genes in deep subseafloor sedimentary metagenomes.</title>
        <authorList>
            <person name="Kawai M."/>
            <person name="Futagami T."/>
            <person name="Toyoda A."/>
            <person name="Takaki Y."/>
            <person name="Nishi S."/>
            <person name="Hori S."/>
            <person name="Arai W."/>
            <person name="Tsubouchi T."/>
            <person name="Morono Y."/>
            <person name="Uchiyama I."/>
            <person name="Ito T."/>
            <person name="Fujiyama A."/>
            <person name="Inagaki F."/>
            <person name="Takami H."/>
        </authorList>
    </citation>
    <scope>NUCLEOTIDE SEQUENCE</scope>
    <source>
        <strain evidence="3">Expedition CK06-06</strain>
    </source>
</reference>
<dbReference type="SUPFAM" id="SSF53187">
    <property type="entry name" value="Zn-dependent exopeptidases"/>
    <property type="match status" value="1"/>
</dbReference>
<feature type="domain" description="UCP01524 winged helix-turn-helix" evidence="1">
    <location>
        <begin position="68"/>
        <end position="142"/>
    </location>
</feature>
<organism evidence="3">
    <name type="scientific">marine sediment metagenome</name>
    <dbReference type="NCBI Taxonomy" id="412755"/>
    <lineage>
        <taxon>unclassified sequences</taxon>
        <taxon>metagenomes</taxon>
        <taxon>ecological metagenomes</taxon>
    </lineage>
</organism>
<dbReference type="Pfam" id="PF16254">
    <property type="entry name" value="DUF4910"/>
    <property type="match status" value="1"/>
</dbReference>